<keyword evidence="3" id="KW-1185">Reference proteome</keyword>
<dbReference type="Proteomes" id="UP001303160">
    <property type="component" value="Unassembled WGS sequence"/>
</dbReference>
<name>A0AAN6XJ24_9PEZI</name>
<proteinExistence type="predicted"/>
<evidence type="ECO:0000313" key="3">
    <source>
        <dbReference type="Proteomes" id="UP001303160"/>
    </source>
</evidence>
<dbReference type="EMBL" id="MU863932">
    <property type="protein sequence ID" value="KAK4199412.1"/>
    <property type="molecule type" value="Genomic_DNA"/>
</dbReference>
<evidence type="ECO:0008006" key="4">
    <source>
        <dbReference type="Google" id="ProtNLM"/>
    </source>
</evidence>
<accession>A0AAN6XJ24</accession>
<gene>
    <name evidence="2" type="ORF">QBC40DRAFT_227844</name>
</gene>
<feature type="region of interest" description="Disordered" evidence="1">
    <location>
        <begin position="1"/>
        <end position="68"/>
    </location>
</feature>
<reference evidence="2" key="2">
    <citation type="submission" date="2023-05" db="EMBL/GenBank/DDBJ databases">
        <authorList>
            <consortium name="Lawrence Berkeley National Laboratory"/>
            <person name="Steindorff A."/>
            <person name="Hensen N."/>
            <person name="Bonometti L."/>
            <person name="Westerberg I."/>
            <person name="Brannstrom I.O."/>
            <person name="Guillou S."/>
            <person name="Cros-Aarteil S."/>
            <person name="Calhoun S."/>
            <person name="Haridas S."/>
            <person name="Kuo A."/>
            <person name="Mondo S."/>
            <person name="Pangilinan J."/>
            <person name="Riley R."/>
            <person name="Labutti K."/>
            <person name="Andreopoulos B."/>
            <person name="Lipzen A."/>
            <person name="Chen C."/>
            <person name="Yanf M."/>
            <person name="Daum C."/>
            <person name="Ng V."/>
            <person name="Clum A."/>
            <person name="Ohm R."/>
            <person name="Martin F."/>
            <person name="Silar P."/>
            <person name="Natvig D."/>
            <person name="Lalanne C."/>
            <person name="Gautier V."/>
            <person name="Ament-Velasquez S.L."/>
            <person name="Kruys A."/>
            <person name="Hutchinson M.I."/>
            <person name="Powell A.J."/>
            <person name="Barry K."/>
            <person name="Miller A.N."/>
            <person name="Grigoriev I.V."/>
            <person name="Debuchy R."/>
            <person name="Gladieux P."/>
            <person name="Thoren M.H."/>
            <person name="Johannesson H."/>
        </authorList>
    </citation>
    <scope>NUCLEOTIDE SEQUENCE</scope>
    <source>
        <strain evidence="2">CBS 315.58</strain>
    </source>
</reference>
<dbReference type="SUPFAM" id="SSF52047">
    <property type="entry name" value="RNI-like"/>
    <property type="match status" value="1"/>
</dbReference>
<evidence type="ECO:0000313" key="2">
    <source>
        <dbReference type="EMBL" id="KAK4199412.1"/>
    </source>
</evidence>
<organism evidence="2 3">
    <name type="scientific">Triangularia verruculosa</name>
    <dbReference type="NCBI Taxonomy" id="2587418"/>
    <lineage>
        <taxon>Eukaryota</taxon>
        <taxon>Fungi</taxon>
        <taxon>Dikarya</taxon>
        <taxon>Ascomycota</taxon>
        <taxon>Pezizomycotina</taxon>
        <taxon>Sordariomycetes</taxon>
        <taxon>Sordariomycetidae</taxon>
        <taxon>Sordariales</taxon>
        <taxon>Podosporaceae</taxon>
        <taxon>Triangularia</taxon>
    </lineage>
</organism>
<comment type="caution">
    <text evidence="2">The sequence shown here is derived from an EMBL/GenBank/DDBJ whole genome shotgun (WGS) entry which is preliminary data.</text>
</comment>
<protein>
    <recommendedName>
        <fullName evidence="4">Tafazzin</fullName>
    </recommendedName>
</protein>
<feature type="compositionally biased region" description="Low complexity" evidence="1">
    <location>
        <begin position="15"/>
        <end position="30"/>
    </location>
</feature>
<reference evidence="2" key="1">
    <citation type="journal article" date="2023" name="Mol. Phylogenet. Evol.">
        <title>Genome-scale phylogeny and comparative genomics of the fungal order Sordariales.</title>
        <authorList>
            <person name="Hensen N."/>
            <person name="Bonometti L."/>
            <person name="Westerberg I."/>
            <person name="Brannstrom I.O."/>
            <person name="Guillou S."/>
            <person name="Cros-Aarteil S."/>
            <person name="Calhoun S."/>
            <person name="Haridas S."/>
            <person name="Kuo A."/>
            <person name="Mondo S."/>
            <person name="Pangilinan J."/>
            <person name="Riley R."/>
            <person name="LaButti K."/>
            <person name="Andreopoulos B."/>
            <person name="Lipzen A."/>
            <person name="Chen C."/>
            <person name="Yan M."/>
            <person name="Daum C."/>
            <person name="Ng V."/>
            <person name="Clum A."/>
            <person name="Steindorff A."/>
            <person name="Ohm R.A."/>
            <person name="Martin F."/>
            <person name="Silar P."/>
            <person name="Natvig D.O."/>
            <person name="Lalanne C."/>
            <person name="Gautier V."/>
            <person name="Ament-Velasquez S.L."/>
            <person name="Kruys A."/>
            <person name="Hutchinson M.I."/>
            <person name="Powell A.J."/>
            <person name="Barry K."/>
            <person name="Miller A.N."/>
            <person name="Grigoriev I.V."/>
            <person name="Debuchy R."/>
            <person name="Gladieux P."/>
            <person name="Hiltunen Thoren M."/>
            <person name="Johannesson H."/>
        </authorList>
    </citation>
    <scope>NUCLEOTIDE SEQUENCE</scope>
    <source>
        <strain evidence="2">CBS 315.58</strain>
    </source>
</reference>
<sequence length="497" mass="55509">MPKKRHQKQYSKPQSTAPASLSSSSSTAASRHNSHHDDQQQNRSVNELLAGLRRAGLRDSGSSQLRPLDAFVQPTVPPAIRQILQLPETPAPRPRRPVRVDATGRRLPPGPAPPRSWVSRPAGSSLYSDPRTVVEFGGAQNYAQRPLPGMSLPARGSLIDLVLKRFAKTWDWQLEYCRYVLYELPTRVRMALLAYIGLYSEKGVSLQDLRAILLPPCFEDDVDDHDDNSHDGERGKREFLAPSTVNDDFVCLDLSWSLGRSLKIRELSDFLFPPQAAAVVSVPDAKESWDASDDEPTPEPSIPPILLPNLTHLSLALDPEHAHNVSWRHLLSFASHLPNLTHLSLAFWPEPSLTPNAKLAIMVTAQGQVVQYGATGPYSHSLDNDWTEAIMVLNRLSKSLYRLEYLDLTGCGLWASALWSKSGHDMVDWVGAWGKVERMVMYAGYKLAQEAGSSEKARYEMVKENARRVERHVRARRAERGMGKRGIVVETDEDEIA</sequence>
<feature type="compositionally biased region" description="Low complexity" evidence="1">
    <location>
        <begin position="48"/>
        <end position="63"/>
    </location>
</feature>
<evidence type="ECO:0000256" key="1">
    <source>
        <dbReference type="SAM" id="MobiDB-lite"/>
    </source>
</evidence>
<feature type="region of interest" description="Disordered" evidence="1">
    <location>
        <begin position="83"/>
        <end position="122"/>
    </location>
</feature>
<dbReference type="AlphaFoldDB" id="A0AAN6XJ24"/>